<evidence type="ECO:0000313" key="1">
    <source>
        <dbReference type="EMBL" id="MBE1524970.1"/>
    </source>
</evidence>
<gene>
    <name evidence="1" type="ORF">H4W27_002088</name>
</gene>
<proteinExistence type="predicted"/>
<dbReference type="EMBL" id="JADBED010000001">
    <property type="protein sequence ID" value="MBE1524970.1"/>
    <property type="molecule type" value="Genomic_DNA"/>
</dbReference>
<protein>
    <submittedName>
        <fullName evidence="1">Isocitrate dehydrogenase</fullName>
    </submittedName>
</protein>
<reference evidence="1 2" key="1">
    <citation type="submission" date="2020-10" db="EMBL/GenBank/DDBJ databases">
        <title>Sequencing the genomes of 1000 actinobacteria strains.</title>
        <authorList>
            <person name="Klenk H.-P."/>
        </authorList>
    </citation>
    <scope>NUCLEOTIDE SEQUENCE [LARGE SCALE GENOMIC DNA]</scope>
    <source>
        <strain evidence="1 2">DSM 15666</strain>
    </source>
</reference>
<comment type="caution">
    <text evidence="1">The sequence shown here is derived from an EMBL/GenBank/DDBJ whole genome shotgun (WGS) entry which is preliminary data.</text>
</comment>
<dbReference type="SUPFAM" id="SSF53659">
    <property type="entry name" value="Isocitrate/Isopropylmalate dehydrogenase-like"/>
    <property type="match status" value="1"/>
</dbReference>
<dbReference type="Gene3D" id="3.40.718.10">
    <property type="entry name" value="Isopropylmalate Dehydrogenase"/>
    <property type="match status" value="1"/>
</dbReference>
<accession>A0ABR9JGQ4</accession>
<organism evidence="1 2">
    <name type="scientific">Nesterenkonia lutea</name>
    <dbReference type="NCBI Taxonomy" id="272919"/>
    <lineage>
        <taxon>Bacteria</taxon>
        <taxon>Bacillati</taxon>
        <taxon>Actinomycetota</taxon>
        <taxon>Actinomycetes</taxon>
        <taxon>Micrococcales</taxon>
        <taxon>Micrococcaceae</taxon>
        <taxon>Nesterenkonia</taxon>
    </lineage>
</organism>
<dbReference type="Proteomes" id="UP000643525">
    <property type="component" value="Unassembled WGS sequence"/>
</dbReference>
<sequence>MFANDLEDVVVSTVESGQMTKDLASLIGPDQPYLTTEEFLAALESNLRTRLG</sequence>
<keyword evidence="2" id="KW-1185">Reference proteome</keyword>
<name>A0ABR9JGQ4_9MICC</name>
<evidence type="ECO:0000313" key="2">
    <source>
        <dbReference type="Proteomes" id="UP000643525"/>
    </source>
</evidence>